<feature type="region of interest" description="Disordered" evidence="5">
    <location>
        <begin position="390"/>
        <end position="409"/>
    </location>
</feature>
<dbReference type="GO" id="GO:0005737">
    <property type="term" value="C:cytoplasm"/>
    <property type="evidence" value="ECO:0007669"/>
    <property type="project" value="InterPro"/>
</dbReference>
<dbReference type="InterPro" id="IPR035965">
    <property type="entry name" value="PAS-like_dom_sf"/>
</dbReference>
<evidence type="ECO:0000256" key="4">
    <source>
        <dbReference type="ARBA" id="ARBA00023242"/>
    </source>
</evidence>
<dbReference type="GO" id="GO:0003677">
    <property type="term" value="F:DNA binding"/>
    <property type="evidence" value="ECO:0007669"/>
    <property type="project" value="UniProtKB-KW"/>
</dbReference>
<protein>
    <submittedName>
        <fullName evidence="7">Aryl hydrocarbon receptor nuclear translocator-like protein 1</fullName>
    </submittedName>
</protein>
<sequence>MEAVCLRPRKTWRQCVEDQGRHEGSVLKTKEDMEAGELLGTSWFDILHPKDLTKVKEQLSCSDISRRERLVDAKTLLPVKTDVPQGLTKLCPGSRRAFFCRMRCKSAPVLKEEADSSTGCPKKKSKSQNSDKKYSVIHFTGYLKSWAPTKDPLEEDSGSDSESCNLSCLVAVGRVHQPLLASGAQDGARFGSAAPPQAIAFISKHTSDGKFVFIDQRASLLLGWLPQELLGSSMYEYFHQDDIPFLAETHRSTLQTCDSCNTQYHPLFSSPSQLTLNPRQVYRFRTKEGSFVRLQSAWSTFKNPWTKDIEYIISKNSVVTSEAGLVESTMASEASVTQSFNSFNEYLSSPDTPPPGSVGSTNTNTSRLLGGGMQAGKIGRQIADEVLDSQRRNDSASNSPVSPFEGILGKGASDRSFAALLRSDMTAHRSTVKINGLLSSNTSSCSESDTSRSTHRNTTTATTTPHYHHHRHHRHHNNNTLPGNDLSNKGDLMDVVSGRSMDMETDGTSDSDEAAMAVIMSLLEADAGLGGPVDFSHLPWPLP</sequence>
<feature type="compositionally biased region" description="Polar residues" evidence="5">
    <location>
        <begin position="358"/>
        <end position="367"/>
    </location>
</feature>
<dbReference type="SMART" id="SM00091">
    <property type="entry name" value="PAS"/>
    <property type="match status" value="1"/>
</dbReference>
<dbReference type="PROSITE" id="PS50112">
    <property type="entry name" value="PAS"/>
    <property type="match status" value="1"/>
</dbReference>
<organism evidence="7 8">
    <name type="scientific">Chionoecetes opilio</name>
    <name type="common">Atlantic snow crab</name>
    <name type="synonym">Cancer opilio</name>
    <dbReference type="NCBI Taxonomy" id="41210"/>
    <lineage>
        <taxon>Eukaryota</taxon>
        <taxon>Metazoa</taxon>
        <taxon>Ecdysozoa</taxon>
        <taxon>Arthropoda</taxon>
        <taxon>Crustacea</taxon>
        <taxon>Multicrustacea</taxon>
        <taxon>Malacostraca</taxon>
        <taxon>Eumalacostraca</taxon>
        <taxon>Eucarida</taxon>
        <taxon>Decapoda</taxon>
        <taxon>Pleocyemata</taxon>
        <taxon>Brachyura</taxon>
        <taxon>Eubrachyura</taxon>
        <taxon>Majoidea</taxon>
        <taxon>Majidae</taxon>
        <taxon>Chionoecetes</taxon>
    </lineage>
</organism>
<dbReference type="InterPro" id="IPR000014">
    <property type="entry name" value="PAS"/>
</dbReference>
<feature type="region of interest" description="Disordered" evidence="5">
    <location>
        <begin position="345"/>
        <end position="367"/>
    </location>
</feature>
<dbReference type="InterPro" id="IPR050933">
    <property type="entry name" value="Circadian_TF"/>
</dbReference>
<feature type="region of interest" description="Disordered" evidence="5">
    <location>
        <begin position="438"/>
        <end position="488"/>
    </location>
</feature>
<evidence type="ECO:0000256" key="5">
    <source>
        <dbReference type="SAM" id="MobiDB-lite"/>
    </source>
</evidence>
<dbReference type="InterPro" id="IPR001067">
    <property type="entry name" value="Nuc_translocat"/>
</dbReference>
<dbReference type="SMART" id="SM00086">
    <property type="entry name" value="PAC"/>
    <property type="match status" value="1"/>
</dbReference>
<feature type="compositionally biased region" description="Basic residues" evidence="5">
    <location>
        <begin position="466"/>
        <end position="477"/>
    </location>
</feature>
<gene>
    <name evidence="7" type="primary">Arntl</name>
    <name evidence="7" type="ORF">GWK47_002089</name>
</gene>
<accession>A0A8J5CLS4</accession>
<dbReference type="CDD" id="cd00130">
    <property type="entry name" value="PAS"/>
    <property type="match status" value="1"/>
</dbReference>
<dbReference type="Pfam" id="PF14598">
    <property type="entry name" value="PAS_11"/>
    <property type="match status" value="1"/>
</dbReference>
<dbReference type="PANTHER" id="PTHR23042">
    <property type="entry name" value="CIRCADIAN PROTEIN CLOCK/ARNT/BMAL/PAS"/>
    <property type="match status" value="1"/>
</dbReference>
<dbReference type="AlphaFoldDB" id="A0A8J5CLS4"/>
<feature type="compositionally biased region" description="Low complexity" evidence="5">
    <location>
        <begin position="456"/>
        <end position="465"/>
    </location>
</feature>
<name>A0A8J5CLS4_CHIOP</name>
<dbReference type="GO" id="GO:0045944">
    <property type="term" value="P:positive regulation of transcription by RNA polymerase II"/>
    <property type="evidence" value="ECO:0007669"/>
    <property type="project" value="UniProtKB-ARBA"/>
</dbReference>
<keyword evidence="3" id="KW-0804">Transcription</keyword>
<evidence type="ECO:0000259" key="6">
    <source>
        <dbReference type="PROSITE" id="PS50112"/>
    </source>
</evidence>
<dbReference type="GO" id="GO:0005634">
    <property type="term" value="C:nucleus"/>
    <property type="evidence" value="ECO:0007669"/>
    <property type="project" value="InterPro"/>
</dbReference>
<dbReference type="Proteomes" id="UP000770661">
    <property type="component" value="Unassembled WGS sequence"/>
</dbReference>
<dbReference type="GO" id="GO:0005667">
    <property type="term" value="C:transcription regulator complex"/>
    <property type="evidence" value="ECO:0007669"/>
    <property type="project" value="InterPro"/>
</dbReference>
<keyword evidence="4" id="KW-0539">Nucleus</keyword>
<dbReference type="PRINTS" id="PR00785">
    <property type="entry name" value="NCTRNSLOCATR"/>
</dbReference>
<evidence type="ECO:0000256" key="3">
    <source>
        <dbReference type="ARBA" id="ARBA00023163"/>
    </source>
</evidence>
<proteinExistence type="predicted"/>
<feature type="domain" description="PAS" evidence="6">
    <location>
        <begin position="208"/>
        <end position="257"/>
    </location>
</feature>
<feature type="compositionally biased region" description="Low complexity" evidence="5">
    <location>
        <begin position="439"/>
        <end position="448"/>
    </location>
</feature>
<dbReference type="OrthoDB" id="71302at2759"/>
<evidence type="ECO:0000313" key="8">
    <source>
        <dbReference type="Proteomes" id="UP000770661"/>
    </source>
</evidence>
<comment type="caution">
    <text evidence="7">The sequence shown here is derived from an EMBL/GenBank/DDBJ whole genome shotgun (WGS) entry which is preliminary data.</text>
</comment>
<evidence type="ECO:0000256" key="2">
    <source>
        <dbReference type="ARBA" id="ARBA00023125"/>
    </source>
</evidence>
<keyword evidence="7" id="KW-0675">Receptor</keyword>
<keyword evidence="2" id="KW-0238">DNA-binding</keyword>
<evidence type="ECO:0000256" key="1">
    <source>
        <dbReference type="ARBA" id="ARBA00023015"/>
    </source>
</evidence>
<dbReference type="Gene3D" id="3.30.450.20">
    <property type="entry name" value="PAS domain"/>
    <property type="match status" value="2"/>
</dbReference>
<reference evidence="7" key="1">
    <citation type="submission" date="2020-07" db="EMBL/GenBank/DDBJ databases">
        <title>The High-quality genome of the commercially important snow crab, Chionoecetes opilio.</title>
        <authorList>
            <person name="Jeong J.-H."/>
            <person name="Ryu S."/>
        </authorList>
    </citation>
    <scope>NUCLEOTIDE SEQUENCE</scope>
    <source>
        <strain evidence="7">MADBK_172401_WGS</strain>
        <tissue evidence="7">Digestive gland</tissue>
    </source>
</reference>
<dbReference type="SUPFAM" id="SSF55785">
    <property type="entry name" value="PYP-like sensor domain (PAS domain)"/>
    <property type="match status" value="2"/>
</dbReference>
<keyword evidence="1" id="KW-0805">Transcription regulation</keyword>
<dbReference type="InterPro" id="IPR001610">
    <property type="entry name" value="PAC"/>
</dbReference>
<dbReference type="GO" id="GO:0003700">
    <property type="term" value="F:DNA-binding transcription factor activity"/>
    <property type="evidence" value="ECO:0007669"/>
    <property type="project" value="InterPro"/>
</dbReference>
<dbReference type="EMBL" id="JACEEZ010022317">
    <property type="protein sequence ID" value="KAG0712532.1"/>
    <property type="molecule type" value="Genomic_DNA"/>
</dbReference>
<keyword evidence="8" id="KW-1185">Reference proteome</keyword>
<evidence type="ECO:0000313" key="7">
    <source>
        <dbReference type="EMBL" id="KAG0712532.1"/>
    </source>
</evidence>